<dbReference type="PANTHER" id="PTHR42932">
    <property type="entry name" value="GENERAL STRESS PROTEIN 20U"/>
    <property type="match status" value="1"/>
</dbReference>
<evidence type="ECO:0000313" key="5">
    <source>
        <dbReference type="Proteomes" id="UP000709336"/>
    </source>
</evidence>
<evidence type="ECO:0000256" key="2">
    <source>
        <dbReference type="RuleBase" id="RU003875"/>
    </source>
</evidence>
<evidence type="ECO:0000259" key="3">
    <source>
        <dbReference type="Pfam" id="PF00210"/>
    </source>
</evidence>
<dbReference type="InterPro" id="IPR012347">
    <property type="entry name" value="Ferritin-like"/>
</dbReference>
<evidence type="ECO:0000313" key="4">
    <source>
        <dbReference type="EMBL" id="NMH59869.1"/>
    </source>
</evidence>
<dbReference type="InterPro" id="IPR008331">
    <property type="entry name" value="Ferritin_DPS_dom"/>
</dbReference>
<dbReference type="InterPro" id="IPR009078">
    <property type="entry name" value="Ferritin-like_SF"/>
</dbReference>
<dbReference type="PRINTS" id="PR01346">
    <property type="entry name" value="HELNAPAPROT"/>
</dbReference>
<protein>
    <submittedName>
        <fullName evidence="4">DNA starvation/stationary phase protection protein</fullName>
    </submittedName>
</protein>
<dbReference type="EMBL" id="JAATNW010000004">
    <property type="protein sequence ID" value="NMH59869.1"/>
    <property type="molecule type" value="Genomic_DNA"/>
</dbReference>
<keyword evidence="5" id="KW-1185">Reference proteome</keyword>
<evidence type="ECO:0000256" key="1">
    <source>
        <dbReference type="ARBA" id="ARBA00009497"/>
    </source>
</evidence>
<dbReference type="PROSITE" id="PS00818">
    <property type="entry name" value="DPS_1"/>
    <property type="match status" value="1"/>
</dbReference>
<dbReference type="Pfam" id="PF00210">
    <property type="entry name" value="Ferritin"/>
    <property type="match status" value="1"/>
</dbReference>
<comment type="caution">
    <text evidence="4">The sequence shown here is derived from an EMBL/GenBank/DDBJ whole genome shotgun (WGS) entry which is preliminary data.</text>
</comment>
<dbReference type="SUPFAM" id="SSF47240">
    <property type="entry name" value="Ferritin-like"/>
    <property type="match status" value="1"/>
</dbReference>
<dbReference type="InterPro" id="IPR023188">
    <property type="entry name" value="DPS_DNA-bd_CS"/>
</dbReference>
<proteinExistence type="inferred from homology"/>
<gene>
    <name evidence="4" type="ORF">HCJ96_07570</name>
</gene>
<dbReference type="PANTHER" id="PTHR42932:SF3">
    <property type="entry name" value="DNA PROTECTION DURING STARVATION PROTEIN"/>
    <property type="match status" value="1"/>
</dbReference>
<accession>A0ABX1R069</accession>
<feature type="domain" description="Ferritin/DPS" evidence="3">
    <location>
        <begin position="30"/>
        <end position="167"/>
    </location>
</feature>
<dbReference type="PIRSF" id="PIRSF005900">
    <property type="entry name" value="Dps"/>
    <property type="match status" value="1"/>
</dbReference>
<reference evidence="4 5" key="1">
    <citation type="submission" date="2020-03" db="EMBL/GenBank/DDBJ databases">
        <title>Alteromonas ponticola sp. nov., isolated from seawater.</title>
        <authorList>
            <person name="Yoon J.-H."/>
            <person name="Kim Y.-O."/>
        </authorList>
    </citation>
    <scope>NUCLEOTIDE SEQUENCE [LARGE SCALE GENOMIC DNA]</scope>
    <source>
        <strain evidence="4 5">MYP5</strain>
    </source>
</reference>
<dbReference type="CDD" id="cd01043">
    <property type="entry name" value="DPS"/>
    <property type="match status" value="1"/>
</dbReference>
<comment type="similarity">
    <text evidence="1 2">Belongs to the Dps family.</text>
</comment>
<organism evidence="4 5">
    <name type="scientific">Alteromonas ponticola</name>
    <dbReference type="NCBI Taxonomy" id="2720613"/>
    <lineage>
        <taxon>Bacteria</taxon>
        <taxon>Pseudomonadati</taxon>
        <taxon>Pseudomonadota</taxon>
        <taxon>Gammaproteobacteria</taxon>
        <taxon>Alteromonadales</taxon>
        <taxon>Alteromonadaceae</taxon>
        <taxon>Alteromonas/Salinimonas group</taxon>
        <taxon>Alteromonas</taxon>
    </lineage>
</organism>
<dbReference type="InterPro" id="IPR002177">
    <property type="entry name" value="DPS_DNA-bd"/>
</dbReference>
<dbReference type="Proteomes" id="UP000709336">
    <property type="component" value="Unassembled WGS sequence"/>
</dbReference>
<dbReference type="RefSeq" id="WP_169210445.1">
    <property type="nucleotide sequence ID" value="NZ_JAATNW010000004.1"/>
</dbReference>
<dbReference type="Gene3D" id="1.20.1260.10">
    <property type="match status" value="1"/>
</dbReference>
<name>A0ABX1R069_9ALTE</name>
<sequence>MAGSNVLDVKAERESLETGIDNKDTKPLAEHLSRALADTYILRLQTQGVHWNVVGPSFYSVHKLTEEQYEDLADAVDEIAERIRALGQISPSSFAEFERLSVLDSEEQAGSAAEMLQGLIKGNELVASRLRKAVGKAEEMNDVYTADLLTARIGVHEEAAWMLRSLAAK</sequence>